<proteinExistence type="predicted"/>
<evidence type="ECO:0000256" key="2">
    <source>
        <dbReference type="ARBA" id="ARBA00023125"/>
    </source>
</evidence>
<dbReference type="InterPro" id="IPR001647">
    <property type="entry name" value="HTH_TetR"/>
</dbReference>
<dbReference type="PANTHER" id="PTHR30055">
    <property type="entry name" value="HTH-TYPE TRANSCRIPTIONAL REGULATOR RUTR"/>
    <property type="match status" value="1"/>
</dbReference>
<keyword evidence="3" id="KW-0804">Transcription</keyword>
<evidence type="ECO:0000313" key="6">
    <source>
        <dbReference type="EMBL" id="MFB9836170.1"/>
    </source>
</evidence>
<protein>
    <submittedName>
        <fullName evidence="6">TetR/AcrR family transcriptional regulator</fullName>
    </submittedName>
</protein>
<dbReference type="Pfam" id="PF21597">
    <property type="entry name" value="TetR_C_43"/>
    <property type="match status" value="1"/>
</dbReference>
<dbReference type="InterPro" id="IPR050109">
    <property type="entry name" value="HTH-type_TetR-like_transc_reg"/>
</dbReference>
<comment type="caution">
    <text evidence="6">The sequence shown here is derived from an EMBL/GenBank/DDBJ whole genome shotgun (WGS) entry which is preliminary data.</text>
</comment>
<accession>A0ABV5YM86</accession>
<evidence type="ECO:0000259" key="5">
    <source>
        <dbReference type="PROSITE" id="PS50977"/>
    </source>
</evidence>
<dbReference type="SUPFAM" id="SSF46689">
    <property type="entry name" value="Homeodomain-like"/>
    <property type="match status" value="1"/>
</dbReference>
<keyword evidence="7" id="KW-1185">Reference proteome</keyword>
<evidence type="ECO:0000256" key="4">
    <source>
        <dbReference type="PROSITE-ProRule" id="PRU00335"/>
    </source>
</evidence>
<feature type="domain" description="HTH tetR-type" evidence="5">
    <location>
        <begin position="13"/>
        <end position="72"/>
    </location>
</feature>
<dbReference type="InterPro" id="IPR009057">
    <property type="entry name" value="Homeodomain-like_sf"/>
</dbReference>
<dbReference type="Gene3D" id="1.10.357.10">
    <property type="entry name" value="Tetracycline Repressor, domain 2"/>
    <property type="match status" value="1"/>
</dbReference>
<keyword evidence="2 4" id="KW-0238">DNA-binding</keyword>
<keyword evidence="1" id="KW-0805">Transcription regulation</keyword>
<dbReference type="SUPFAM" id="SSF48498">
    <property type="entry name" value="Tetracyclin repressor-like, C-terminal domain"/>
    <property type="match status" value="1"/>
</dbReference>
<reference evidence="6 7" key="1">
    <citation type="submission" date="2024-09" db="EMBL/GenBank/DDBJ databases">
        <authorList>
            <person name="Sun Q."/>
            <person name="Mori K."/>
        </authorList>
    </citation>
    <scope>NUCLEOTIDE SEQUENCE [LARGE SCALE GENOMIC DNA]</scope>
    <source>
        <strain evidence="6 7">TBRC 0563</strain>
    </source>
</reference>
<name>A0ABV5YM86_9ACTN</name>
<dbReference type="PRINTS" id="PR00455">
    <property type="entry name" value="HTHTETR"/>
</dbReference>
<dbReference type="InterPro" id="IPR036271">
    <property type="entry name" value="Tet_transcr_reg_TetR-rel_C_sf"/>
</dbReference>
<dbReference type="Pfam" id="PF00440">
    <property type="entry name" value="TetR_N"/>
    <property type="match status" value="1"/>
</dbReference>
<sequence length="211" mass="23523">MPPHARHLRADAVRNRDKLLTCAVQVFGERGLDAPLEEIARRAKVSIGTLYNHFPTRQDLIDAVVPERLAALEQIAVEALADPDPWDGLVRFLDGVFELQARDHGLNDALARRFPDDSAVGAACRSGFAQADLIIERARRSGRLRPDFDTRDLVTLMWAISQVIRESMEVAPEAWRRHLAFVVDGLRADAARPIAVPPLTDGQLEKIVRGR</sequence>
<evidence type="ECO:0000256" key="1">
    <source>
        <dbReference type="ARBA" id="ARBA00023015"/>
    </source>
</evidence>
<dbReference type="RefSeq" id="WP_378208779.1">
    <property type="nucleotide sequence ID" value="NZ_JBHLZP010000255.1"/>
</dbReference>
<evidence type="ECO:0000313" key="7">
    <source>
        <dbReference type="Proteomes" id="UP001589627"/>
    </source>
</evidence>
<feature type="DNA-binding region" description="H-T-H motif" evidence="4">
    <location>
        <begin position="35"/>
        <end position="54"/>
    </location>
</feature>
<organism evidence="6 7">
    <name type="scientific">Actinoallomurus acaciae</name>
    <dbReference type="NCBI Taxonomy" id="502577"/>
    <lineage>
        <taxon>Bacteria</taxon>
        <taxon>Bacillati</taxon>
        <taxon>Actinomycetota</taxon>
        <taxon>Actinomycetes</taxon>
        <taxon>Streptosporangiales</taxon>
        <taxon>Thermomonosporaceae</taxon>
        <taxon>Actinoallomurus</taxon>
    </lineage>
</organism>
<dbReference type="EMBL" id="JBHLZP010000255">
    <property type="protein sequence ID" value="MFB9836170.1"/>
    <property type="molecule type" value="Genomic_DNA"/>
</dbReference>
<dbReference type="Proteomes" id="UP001589627">
    <property type="component" value="Unassembled WGS sequence"/>
</dbReference>
<dbReference type="InterPro" id="IPR049445">
    <property type="entry name" value="TetR_SbtR-like_C"/>
</dbReference>
<dbReference type="PROSITE" id="PS50977">
    <property type="entry name" value="HTH_TETR_2"/>
    <property type="match status" value="1"/>
</dbReference>
<dbReference type="PANTHER" id="PTHR30055:SF234">
    <property type="entry name" value="HTH-TYPE TRANSCRIPTIONAL REGULATOR BETI"/>
    <property type="match status" value="1"/>
</dbReference>
<evidence type="ECO:0000256" key="3">
    <source>
        <dbReference type="ARBA" id="ARBA00023163"/>
    </source>
</evidence>
<gene>
    <name evidence="6" type="ORF">ACFFNX_28755</name>
</gene>